<evidence type="ECO:0000313" key="2">
    <source>
        <dbReference type="EMBL" id="DAF42906.1"/>
    </source>
</evidence>
<name>A0A8S5RWU5_9CAUD</name>
<protein>
    <submittedName>
        <fullName evidence="2">Uncharacterized protein</fullName>
    </submittedName>
</protein>
<dbReference type="EMBL" id="BK032497">
    <property type="protein sequence ID" value="DAF42906.1"/>
    <property type="molecule type" value="Genomic_DNA"/>
</dbReference>
<reference evidence="2" key="1">
    <citation type="journal article" date="2021" name="Proc. Natl. Acad. Sci. U.S.A.">
        <title>A Catalog of Tens of Thousands of Viruses from Human Metagenomes Reveals Hidden Associations with Chronic Diseases.</title>
        <authorList>
            <person name="Tisza M.J."/>
            <person name="Buck C.B."/>
        </authorList>
    </citation>
    <scope>NUCLEOTIDE SEQUENCE</scope>
    <source>
        <strain evidence="2">CtHip2</strain>
    </source>
</reference>
<sequence length="135" mass="16244">MNYKESYLKRQSRLVPRWANSRNDKFPISNFDKLPKGYKRKHFIIKDEKELIKFCYAYGLLDNEVKITISDEVKEIVAEQVSNRAEYEKEIRKLEIRAKYKNELEKMEDKKFNELSLGQQLVVELAYKINLIEFT</sequence>
<organism evidence="2">
    <name type="scientific">Siphoviridae sp. ctHip2</name>
    <dbReference type="NCBI Taxonomy" id="2827830"/>
    <lineage>
        <taxon>Viruses</taxon>
        <taxon>Duplodnaviria</taxon>
        <taxon>Heunggongvirae</taxon>
        <taxon>Uroviricota</taxon>
        <taxon>Caudoviricetes</taxon>
    </lineage>
</organism>
<proteinExistence type="predicted"/>
<feature type="coiled-coil region" evidence="1">
    <location>
        <begin position="77"/>
        <end position="104"/>
    </location>
</feature>
<keyword evidence="1" id="KW-0175">Coiled coil</keyword>
<evidence type="ECO:0000256" key="1">
    <source>
        <dbReference type="SAM" id="Coils"/>
    </source>
</evidence>
<accession>A0A8S5RWU5</accession>